<protein>
    <submittedName>
        <fullName evidence="1">Uncharacterized protein</fullName>
    </submittedName>
</protein>
<organism evidence="1">
    <name type="scientific">marine sediment metagenome</name>
    <dbReference type="NCBI Taxonomy" id="412755"/>
    <lineage>
        <taxon>unclassified sequences</taxon>
        <taxon>metagenomes</taxon>
        <taxon>ecological metagenomes</taxon>
    </lineage>
</organism>
<accession>A0A0F8ZB05</accession>
<comment type="caution">
    <text evidence="1">The sequence shown here is derived from an EMBL/GenBank/DDBJ whole genome shotgun (WGS) entry which is preliminary data.</text>
</comment>
<dbReference type="EMBL" id="LAZR01048889">
    <property type="protein sequence ID" value="KKK90908.1"/>
    <property type="molecule type" value="Genomic_DNA"/>
</dbReference>
<dbReference type="AlphaFoldDB" id="A0A0F8ZB05"/>
<sequence length="41" mass="4543">MEAYQVKNIQTIRSTEDISRLLIAQAEISFKAGWGEGCEVG</sequence>
<name>A0A0F8ZB05_9ZZZZ</name>
<feature type="non-terminal residue" evidence="1">
    <location>
        <position position="41"/>
    </location>
</feature>
<evidence type="ECO:0000313" key="1">
    <source>
        <dbReference type="EMBL" id="KKK90908.1"/>
    </source>
</evidence>
<proteinExistence type="predicted"/>
<reference evidence="1" key="1">
    <citation type="journal article" date="2015" name="Nature">
        <title>Complex archaea that bridge the gap between prokaryotes and eukaryotes.</title>
        <authorList>
            <person name="Spang A."/>
            <person name="Saw J.H."/>
            <person name="Jorgensen S.L."/>
            <person name="Zaremba-Niedzwiedzka K."/>
            <person name="Martijn J."/>
            <person name="Lind A.E."/>
            <person name="van Eijk R."/>
            <person name="Schleper C."/>
            <person name="Guy L."/>
            <person name="Ettema T.J."/>
        </authorList>
    </citation>
    <scope>NUCLEOTIDE SEQUENCE</scope>
</reference>
<gene>
    <name evidence="1" type="ORF">LCGC14_2718290</name>
</gene>